<protein>
    <submittedName>
        <fullName evidence="2">Uncharacterized protein</fullName>
    </submittedName>
</protein>
<dbReference type="InterPro" id="IPR035990">
    <property type="entry name" value="TIM_sf"/>
</dbReference>
<accession>A0A1F7YL30</accession>
<gene>
    <name evidence="2" type="ORF">A2627_00385</name>
</gene>
<evidence type="ECO:0000313" key="2">
    <source>
        <dbReference type="EMBL" id="OGM27987.1"/>
    </source>
</evidence>
<proteinExistence type="predicted"/>
<dbReference type="PROSITE" id="PS51440">
    <property type="entry name" value="TIM_2"/>
    <property type="match status" value="1"/>
</dbReference>
<evidence type="ECO:0000256" key="1">
    <source>
        <dbReference type="ARBA" id="ARBA00023235"/>
    </source>
</evidence>
<dbReference type="Gene3D" id="3.20.20.70">
    <property type="entry name" value="Aldolase class I"/>
    <property type="match status" value="1"/>
</dbReference>
<dbReference type="InterPro" id="IPR000652">
    <property type="entry name" value="Triosephosphate_isomerase"/>
</dbReference>
<sequence length="220" mass="24152">MIFVNFKTYEEGTGQKALSLVKIIEEVAYETQIKIIPVVQIVDAEEIVNASKLEIWIQHVDPVSYGPHTGWTLPEEAIRIGIKGVFLNHSEHKFDDWNELTKAVGRCLEVDLKTLVFASDLEELKKVLDFRPTYAAYEPPELIGSTEVSVATEKPTVIAQASELSKKVGIPLIVGAGVHSMNDVKKSLELGAVGVAVATDIVKAQDPKKELLDLVEGFTA</sequence>
<comment type="caution">
    <text evidence="2">The sequence shown here is derived from an EMBL/GenBank/DDBJ whole genome shotgun (WGS) entry which is preliminary data.</text>
</comment>
<dbReference type="AlphaFoldDB" id="A0A1F7YL30"/>
<organism evidence="2 3">
    <name type="scientific">Candidatus Woesebacteria bacterium RIFCSPHIGHO2_01_FULL_39_28</name>
    <dbReference type="NCBI Taxonomy" id="1802496"/>
    <lineage>
        <taxon>Bacteria</taxon>
        <taxon>Candidatus Woeseibacteriota</taxon>
    </lineage>
</organism>
<dbReference type="NCBIfam" id="NF003302">
    <property type="entry name" value="PRK04302.1"/>
    <property type="match status" value="1"/>
</dbReference>
<dbReference type="SUPFAM" id="SSF51351">
    <property type="entry name" value="Triosephosphate isomerase (TIM)"/>
    <property type="match status" value="1"/>
</dbReference>
<evidence type="ECO:0000313" key="3">
    <source>
        <dbReference type="Proteomes" id="UP000178851"/>
    </source>
</evidence>
<keyword evidence="1" id="KW-0413">Isomerase</keyword>
<dbReference type="EMBL" id="MGGI01000001">
    <property type="protein sequence ID" value="OGM27987.1"/>
    <property type="molecule type" value="Genomic_DNA"/>
</dbReference>
<dbReference type="GO" id="GO:0004807">
    <property type="term" value="F:triose-phosphate isomerase activity"/>
    <property type="evidence" value="ECO:0007669"/>
    <property type="project" value="InterPro"/>
</dbReference>
<dbReference type="Pfam" id="PF00121">
    <property type="entry name" value="TIM"/>
    <property type="match status" value="1"/>
</dbReference>
<dbReference type="InterPro" id="IPR013785">
    <property type="entry name" value="Aldolase_TIM"/>
</dbReference>
<dbReference type="Proteomes" id="UP000178851">
    <property type="component" value="Unassembled WGS sequence"/>
</dbReference>
<reference evidence="2 3" key="1">
    <citation type="journal article" date="2016" name="Nat. Commun.">
        <title>Thousands of microbial genomes shed light on interconnected biogeochemical processes in an aquifer system.</title>
        <authorList>
            <person name="Anantharaman K."/>
            <person name="Brown C.T."/>
            <person name="Hug L.A."/>
            <person name="Sharon I."/>
            <person name="Castelle C.J."/>
            <person name="Probst A.J."/>
            <person name="Thomas B.C."/>
            <person name="Singh A."/>
            <person name="Wilkins M.J."/>
            <person name="Karaoz U."/>
            <person name="Brodie E.L."/>
            <person name="Williams K.H."/>
            <person name="Hubbard S.S."/>
            <person name="Banfield J.F."/>
        </authorList>
    </citation>
    <scope>NUCLEOTIDE SEQUENCE [LARGE SCALE GENOMIC DNA]</scope>
</reference>
<name>A0A1F7YL30_9BACT</name>